<dbReference type="InterPro" id="IPR041657">
    <property type="entry name" value="HTH_17"/>
</dbReference>
<dbReference type="EMBL" id="MFGJ01000005">
    <property type="protein sequence ID" value="OGF32492.1"/>
    <property type="molecule type" value="Genomic_DNA"/>
</dbReference>
<dbReference type="AlphaFoldDB" id="A0A1F5T0Q0"/>
<dbReference type="Gene3D" id="1.10.10.10">
    <property type="entry name" value="Winged helix-like DNA-binding domain superfamily/Winged helix DNA-binding domain"/>
    <property type="match status" value="1"/>
</dbReference>
<dbReference type="Pfam" id="PF12728">
    <property type="entry name" value="HTH_17"/>
    <property type="match status" value="1"/>
</dbReference>
<proteinExistence type="predicted"/>
<reference evidence="2 3" key="1">
    <citation type="journal article" date="2016" name="Nat. Commun.">
        <title>Thousands of microbial genomes shed light on interconnected biogeochemical processes in an aquifer system.</title>
        <authorList>
            <person name="Anantharaman K."/>
            <person name="Brown C.T."/>
            <person name="Hug L.A."/>
            <person name="Sharon I."/>
            <person name="Castelle C.J."/>
            <person name="Probst A.J."/>
            <person name="Thomas B.C."/>
            <person name="Singh A."/>
            <person name="Wilkins M.J."/>
            <person name="Karaoz U."/>
            <person name="Brodie E.L."/>
            <person name="Williams K.H."/>
            <person name="Hubbard S.S."/>
            <person name="Banfield J.F."/>
        </authorList>
    </citation>
    <scope>NUCLEOTIDE SEQUENCE [LARGE SCALE GENOMIC DNA]</scope>
</reference>
<evidence type="ECO:0000313" key="2">
    <source>
        <dbReference type="EMBL" id="OGF32492.1"/>
    </source>
</evidence>
<dbReference type="NCBIfam" id="TIGR01764">
    <property type="entry name" value="excise"/>
    <property type="match status" value="1"/>
</dbReference>
<dbReference type="STRING" id="1798002.A2478_02555"/>
<gene>
    <name evidence="2" type="ORF">A2478_02555</name>
</gene>
<dbReference type="Proteomes" id="UP000179001">
    <property type="component" value="Unassembled WGS sequence"/>
</dbReference>
<organism evidence="2 3">
    <name type="scientific">Candidatus Falkowbacteria bacterium RIFOXYC2_FULL_36_12</name>
    <dbReference type="NCBI Taxonomy" id="1798002"/>
    <lineage>
        <taxon>Bacteria</taxon>
        <taxon>Candidatus Falkowiibacteriota</taxon>
    </lineage>
</organism>
<dbReference type="InterPro" id="IPR036388">
    <property type="entry name" value="WH-like_DNA-bd_sf"/>
</dbReference>
<dbReference type="GO" id="GO:0003677">
    <property type="term" value="F:DNA binding"/>
    <property type="evidence" value="ECO:0007669"/>
    <property type="project" value="InterPro"/>
</dbReference>
<dbReference type="InterPro" id="IPR009061">
    <property type="entry name" value="DNA-bd_dom_put_sf"/>
</dbReference>
<name>A0A1F5T0Q0_9BACT</name>
<dbReference type="InterPro" id="IPR010093">
    <property type="entry name" value="SinI_DNA-bd"/>
</dbReference>
<evidence type="ECO:0000259" key="1">
    <source>
        <dbReference type="Pfam" id="PF12728"/>
    </source>
</evidence>
<feature type="domain" description="Helix-turn-helix" evidence="1">
    <location>
        <begin position="25"/>
        <end position="69"/>
    </location>
</feature>
<dbReference type="SUPFAM" id="SSF46955">
    <property type="entry name" value="Putative DNA-binding domain"/>
    <property type="match status" value="1"/>
</dbReference>
<sequence>MLTYQYYKVNEKIMQEKQENQSKKYLSVAELAKILGVSRITVFNRIKKGQIPAEKIGRIYAIPMEYVNKLATDDLSEEKKEEIKKAVEKAVKEYGKTLELLGKE</sequence>
<comment type="caution">
    <text evidence="2">The sequence shown here is derived from an EMBL/GenBank/DDBJ whole genome shotgun (WGS) entry which is preliminary data.</text>
</comment>
<accession>A0A1F5T0Q0</accession>
<protein>
    <recommendedName>
        <fullName evidence="1">Helix-turn-helix domain-containing protein</fullName>
    </recommendedName>
</protein>
<evidence type="ECO:0000313" key="3">
    <source>
        <dbReference type="Proteomes" id="UP000179001"/>
    </source>
</evidence>